<name>A0A538TXD3_UNCEI</name>
<dbReference type="AlphaFoldDB" id="A0A538TXD3"/>
<proteinExistence type="predicted"/>
<keyword evidence="1" id="KW-0732">Signal</keyword>
<gene>
    <name evidence="2" type="ORF">E6K81_16675</name>
</gene>
<dbReference type="EMBL" id="VBPB01000392">
    <property type="protein sequence ID" value="TMQ68296.1"/>
    <property type="molecule type" value="Genomic_DNA"/>
</dbReference>
<dbReference type="Proteomes" id="UP000319771">
    <property type="component" value="Unassembled WGS sequence"/>
</dbReference>
<feature type="chain" id="PRO_5021709772" evidence="1">
    <location>
        <begin position="37"/>
        <end position="356"/>
    </location>
</feature>
<protein>
    <submittedName>
        <fullName evidence="2">Uncharacterized protein</fullName>
    </submittedName>
</protein>
<evidence type="ECO:0000313" key="2">
    <source>
        <dbReference type="EMBL" id="TMQ68296.1"/>
    </source>
</evidence>
<feature type="signal peptide" evidence="1">
    <location>
        <begin position="1"/>
        <end position="36"/>
    </location>
</feature>
<organism evidence="2 3">
    <name type="scientific">Eiseniibacteriota bacterium</name>
    <dbReference type="NCBI Taxonomy" id="2212470"/>
    <lineage>
        <taxon>Bacteria</taxon>
        <taxon>Candidatus Eiseniibacteriota</taxon>
    </lineage>
</organism>
<evidence type="ECO:0000256" key="1">
    <source>
        <dbReference type="SAM" id="SignalP"/>
    </source>
</evidence>
<evidence type="ECO:0000313" key="3">
    <source>
        <dbReference type="Proteomes" id="UP000319771"/>
    </source>
</evidence>
<reference evidence="2 3" key="1">
    <citation type="journal article" date="2019" name="Nat. Microbiol.">
        <title>Mediterranean grassland soil C-N compound turnover is dependent on rainfall and depth, and is mediated by genomically divergent microorganisms.</title>
        <authorList>
            <person name="Diamond S."/>
            <person name="Andeer P.F."/>
            <person name="Li Z."/>
            <person name="Crits-Christoph A."/>
            <person name="Burstein D."/>
            <person name="Anantharaman K."/>
            <person name="Lane K.R."/>
            <person name="Thomas B.C."/>
            <person name="Pan C."/>
            <person name="Northen T.R."/>
            <person name="Banfield J.F."/>
        </authorList>
    </citation>
    <scope>NUCLEOTIDE SEQUENCE [LARGE SCALE GENOMIC DNA]</scope>
    <source>
        <strain evidence="2">WS_11</strain>
    </source>
</reference>
<accession>A0A538TXD3</accession>
<sequence>MHTHRTQMPYRSPSASRWFRARALTAAMLLVLSAGARPVAANDLSNSPCTAGDVEIVGSGLIINEPCACPVGGTFSATVQFVVRNNTSSGRYCVSLHLVPDGVVITVPYDVVLRDAKGSSTATGRSGSEPYHDTVMFGSIPNFPCTTGLVCFGGSDVVSGKCAPLGCSTVSWNTSNSASACTTADQNPPGGQCRHEQVCIVGFGATLQCITNCGVGCQATATLQACVNAPVARGPFQLTLAGRDGSSATQSTFGDPSGTACLNFTVTPGQYPTTTYTLTVTDKDGCTRTATTSLQARQNPTANAGPDDAKCSADATASFTLAGVATIGTPTWSVVSGSAAIAAPSSPTSGVPTTSP</sequence>
<comment type="caution">
    <text evidence="2">The sequence shown here is derived from an EMBL/GenBank/DDBJ whole genome shotgun (WGS) entry which is preliminary data.</text>
</comment>